<comment type="subunit">
    <text evidence="7">Homodimer.</text>
</comment>
<dbReference type="AlphaFoldDB" id="A0A1H6V3A1"/>
<dbReference type="Pfam" id="PF02629">
    <property type="entry name" value="CoA_binding"/>
    <property type="match status" value="1"/>
</dbReference>
<feature type="domain" description="CoA-binding" evidence="8">
    <location>
        <begin position="79"/>
        <end position="180"/>
    </location>
</feature>
<dbReference type="PANTHER" id="PTHR35786:SF1">
    <property type="entry name" value="REDOX-SENSING TRANSCRIPTIONAL REPRESSOR REX 1"/>
    <property type="match status" value="1"/>
</dbReference>
<evidence type="ECO:0000256" key="1">
    <source>
        <dbReference type="ARBA" id="ARBA00022490"/>
    </source>
</evidence>
<name>A0A1H6V3A1_9LACT</name>
<dbReference type="RefSeq" id="WP_091636037.1">
    <property type="nucleotide sequence ID" value="NZ_FNYW01000036.1"/>
</dbReference>
<dbReference type="SUPFAM" id="SSF46785">
    <property type="entry name" value="Winged helix' DNA-binding domain"/>
    <property type="match status" value="1"/>
</dbReference>
<dbReference type="GO" id="GO:0003677">
    <property type="term" value="F:DNA binding"/>
    <property type="evidence" value="ECO:0007669"/>
    <property type="project" value="UniProtKB-UniRule"/>
</dbReference>
<protein>
    <recommendedName>
        <fullName evidence="7">Redox-sensing transcriptional repressor Rex</fullName>
    </recommendedName>
</protein>
<evidence type="ECO:0000256" key="3">
    <source>
        <dbReference type="ARBA" id="ARBA00023015"/>
    </source>
</evidence>
<dbReference type="InterPro" id="IPR036388">
    <property type="entry name" value="WH-like_DNA-bd_sf"/>
</dbReference>
<accession>A0A1H6V3A1</accession>
<dbReference type="NCBIfam" id="NF003995">
    <property type="entry name" value="PRK05472.2-4"/>
    <property type="match status" value="1"/>
</dbReference>
<keyword evidence="3 7" id="KW-0805">Transcription regulation</keyword>
<evidence type="ECO:0000259" key="8">
    <source>
        <dbReference type="SMART" id="SM00881"/>
    </source>
</evidence>
<dbReference type="SMART" id="SM00881">
    <property type="entry name" value="CoA_binding"/>
    <property type="match status" value="1"/>
</dbReference>
<comment type="similarity">
    <text evidence="7">Belongs to the transcriptional regulatory Rex family.</text>
</comment>
<keyword evidence="5 7" id="KW-0238">DNA-binding</keyword>
<keyword evidence="1 7" id="KW-0963">Cytoplasm</keyword>
<dbReference type="Gene3D" id="3.40.50.720">
    <property type="entry name" value="NAD(P)-binding Rossmann-like Domain"/>
    <property type="match status" value="1"/>
</dbReference>
<dbReference type="NCBIfam" id="NF003994">
    <property type="entry name" value="PRK05472.2-3"/>
    <property type="match status" value="1"/>
</dbReference>
<dbReference type="InterPro" id="IPR058203">
    <property type="entry name" value="Rex_bacilli-type"/>
</dbReference>
<dbReference type="NCBIfam" id="NF003989">
    <property type="entry name" value="PRK05472.1-3"/>
    <property type="match status" value="1"/>
</dbReference>
<feature type="DNA-binding region" description="H-T-H motif" evidence="7">
    <location>
        <begin position="16"/>
        <end position="55"/>
    </location>
</feature>
<proteinExistence type="inferred from homology"/>
<dbReference type="OrthoDB" id="9784760at2"/>
<evidence type="ECO:0000256" key="5">
    <source>
        <dbReference type="ARBA" id="ARBA00023125"/>
    </source>
</evidence>
<evidence type="ECO:0000313" key="10">
    <source>
        <dbReference type="Proteomes" id="UP000198564"/>
    </source>
</evidence>
<keyword evidence="2 7" id="KW-0678">Repressor</keyword>
<gene>
    <name evidence="7" type="primary">rex</name>
    <name evidence="9" type="ORF">SAMN04488113_13626</name>
</gene>
<dbReference type="Gene3D" id="1.10.10.10">
    <property type="entry name" value="Winged helix-like DNA-binding domain superfamily/Winged helix DNA-binding domain"/>
    <property type="match status" value="1"/>
</dbReference>
<dbReference type="NCBIfam" id="NF003996">
    <property type="entry name" value="PRK05472.2-5"/>
    <property type="match status" value="1"/>
</dbReference>
<evidence type="ECO:0000256" key="4">
    <source>
        <dbReference type="ARBA" id="ARBA00023027"/>
    </source>
</evidence>
<dbReference type="GO" id="GO:0051775">
    <property type="term" value="P:response to redox state"/>
    <property type="evidence" value="ECO:0007669"/>
    <property type="project" value="InterPro"/>
</dbReference>
<dbReference type="GO" id="GO:0003700">
    <property type="term" value="F:DNA-binding transcription factor activity"/>
    <property type="evidence" value="ECO:0007669"/>
    <property type="project" value="UniProtKB-UniRule"/>
</dbReference>
<reference evidence="10" key="1">
    <citation type="submission" date="2016-10" db="EMBL/GenBank/DDBJ databases">
        <authorList>
            <person name="Varghese N."/>
            <person name="Submissions S."/>
        </authorList>
    </citation>
    <scope>NUCLEOTIDE SEQUENCE [LARGE SCALE GENOMIC DNA]</scope>
    <source>
        <strain evidence="10">DSM 25751</strain>
    </source>
</reference>
<comment type="subcellular location">
    <subcellularLocation>
        <location evidence="7">Cytoplasm</location>
    </subcellularLocation>
</comment>
<dbReference type="GO" id="GO:0045892">
    <property type="term" value="P:negative regulation of DNA-templated transcription"/>
    <property type="evidence" value="ECO:0007669"/>
    <property type="project" value="InterPro"/>
</dbReference>
<dbReference type="SUPFAM" id="SSF51735">
    <property type="entry name" value="NAD(P)-binding Rossmann-fold domains"/>
    <property type="match status" value="1"/>
</dbReference>
<dbReference type="PANTHER" id="PTHR35786">
    <property type="entry name" value="REDOX-SENSING TRANSCRIPTIONAL REPRESSOR REX"/>
    <property type="match status" value="1"/>
</dbReference>
<comment type="function">
    <text evidence="7">Modulates transcription in response to changes in cellular NADH/NAD(+) redox state.</text>
</comment>
<organism evidence="9 10">
    <name type="scientific">Alkalibacterium gilvum</name>
    <dbReference type="NCBI Taxonomy" id="1130080"/>
    <lineage>
        <taxon>Bacteria</taxon>
        <taxon>Bacillati</taxon>
        <taxon>Bacillota</taxon>
        <taxon>Bacilli</taxon>
        <taxon>Lactobacillales</taxon>
        <taxon>Carnobacteriaceae</taxon>
        <taxon>Alkalibacterium</taxon>
    </lineage>
</organism>
<dbReference type="Proteomes" id="UP000198564">
    <property type="component" value="Unassembled WGS sequence"/>
</dbReference>
<dbReference type="Pfam" id="PF06971">
    <property type="entry name" value="Put_DNA-bind_N"/>
    <property type="match status" value="1"/>
</dbReference>
<dbReference type="InterPro" id="IPR036291">
    <property type="entry name" value="NAD(P)-bd_dom_sf"/>
</dbReference>
<dbReference type="InterPro" id="IPR036390">
    <property type="entry name" value="WH_DNA-bd_sf"/>
</dbReference>
<dbReference type="GO" id="GO:0005737">
    <property type="term" value="C:cytoplasm"/>
    <property type="evidence" value="ECO:0007669"/>
    <property type="project" value="UniProtKB-SubCell"/>
</dbReference>
<evidence type="ECO:0000256" key="7">
    <source>
        <dbReference type="HAMAP-Rule" id="MF_01131"/>
    </source>
</evidence>
<sequence>MVEKKIPKATARRLPLYYRYLRFLHEAGKERISSAKLSEAVKVDSATIRRDFSYFGALGKRGYGYDVEALMNFFSKTLNQDRLTNVALIGVGNLGQALLNYNFRRNNNIRISAGFDVKEELIGTIQQGVPIYSIDEMVDQLDLQQIDVAILTVPSDIAQDMANKLVKGGIKGIMNFTPIRVTVPEHIRVHNVDLTNELQTLIYFINYYQDLENIDDDSDADGDNEDMDDFII</sequence>
<dbReference type="InterPro" id="IPR003781">
    <property type="entry name" value="CoA-bd"/>
</dbReference>
<evidence type="ECO:0000313" key="9">
    <source>
        <dbReference type="EMBL" id="SEI95110.1"/>
    </source>
</evidence>
<dbReference type="STRING" id="1130080.SAMN04488113_13626"/>
<evidence type="ECO:0000256" key="2">
    <source>
        <dbReference type="ARBA" id="ARBA00022491"/>
    </source>
</evidence>
<dbReference type="InterPro" id="IPR009718">
    <property type="entry name" value="Rex_DNA-bd_C_dom"/>
</dbReference>
<keyword evidence="4 7" id="KW-0520">NAD</keyword>
<dbReference type="HAMAP" id="MF_01131">
    <property type="entry name" value="Rex"/>
    <property type="match status" value="1"/>
</dbReference>
<feature type="binding site" evidence="7">
    <location>
        <begin position="90"/>
        <end position="95"/>
    </location>
    <ligand>
        <name>NAD(+)</name>
        <dbReference type="ChEBI" id="CHEBI:57540"/>
    </ligand>
</feature>
<evidence type="ECO:0000256" key="6">
    <source>
        <dbReference type="ARBA" id="ARBA00023163"/>
    </source>
</evidence>
<dbReference type="InterPro" id="IPR022876">
    <property type="entry name" value="Tscrpt_rep_Rex"/>
</dbReference>
<dbReference type="NCBIfam" id="NF003991">
    <property type="entry name" value="PRK05472.1-5"/>
    <property type="match status" value="1"/>
</dbReference>
<dbReference type="EMBL" id="FNYW01000036">
    <property type="protein sequence ID" value="SEI95110.1"/>
    <property type="molecule type" value="Genomic_DNA"/>
</dbReference>
<keyword evidence="10" id="KW-1185">Reference proteome</keyword>
<keyword evidence="6 7" id="KW-0804">Transcription</keyword>